<dbReference type="InterPro" id="IPR025287">
    <property type="entry name" value="WAK_GUB"/>
</dbReference>
<dbReference type="PROSITE" id="PS51412">
    <property type="entry name" value="MACPF_2"/>
    <property type="match status" value="1"/>
</dbReference>
<feature type="chain" id="PRO_5007853207" description="non-specific serine/threonine protein kinase" evidence="7">
    <location>
        <begin position="26"/>
        <end position="902"/>
    </location>
</feature>
<dbReference type="AlphaFoldDB" id="A0A164SUU2"/>
<evidence type="ECO:0000256" key="1">
    <source>
        <dbReference type="ARBA" id="ARBA00004167"/>
    </source>
</evidence>
<dbReference type="GO" id="GO:2000031">
    <property type="term" value="P:regulation of salicylic acid mediated signaling pathway"/>
    <property type="evidence" value="ECO:0007669"/>
    <property type="project" value="InterPro"/>
</dbReference>
<dbReference type="EC" id="2.7.11.1" evidence="2"/>
<dbReference type="GO" id="GO:0004674">
    <property type="term" value="F:protein serine/threonine kinase activity"/>
    <property type="evidence" value="ECO:0007669"/>
    <property type="project" value="UniProtKB-EC"/>
</dbReference>
<keyword evidence="4" id="KW-0325">Glycoprotein</keyword>
<dbReference type="Gramene" id="KZM86668">
    <property type="protein sequence ID" value="KZM86668"/>
    <property type="gene ID" value="DCAR_023802"/>
</dbReference>
<dbReference type="GO" id="GO:0030247">
    <property type="term" value="F:polysaccharide binding"/>
    <property type="evidence" value="ECO:0007669"/>
    <property type="project" value="InterPro"/>
</dbReference>
<organism evidence="9">
    <name type="scientific">Daucus carota subsp. sativus</name>
    <name type="common">Carrot</name>
    <dbReference type="NCBI Taxonomy" id="79200"/>
    <lineage>
        <taxon>Eukaryota</taxon>
        <taxon>Viridiplantae</taxon>
        <taxon>Streptophyta</taxon>
        <taxon>Embryophyta</taxon>
        <taxon>Tracheophyta</taxon>
        <taxon>Spermatophyta</taxon>
        <taxon>Magnoliopsida</taxon>
        <taxon>eudicotyledons</taxon>
        <taxon>Gunneridae</taxon>
        <taxon>Pentapetalae</taxon>
        <taxon>asterids</taxon>
        <taxon>campanulids</taxon>
        <taxon>Apiales</taxon>
        <taxon>Apiaceae</taxon>
        <taxon>Apioideae</taxon>
        <taxon>Scandiceae</taxon>
        <taxon>Daucinae</taxon>
        <taxon>Daucus</taxon>
        <taxon>Daucus sect. Daucus</taxon>
    </lineage>
</organism>
<comment type="subcellular location">
    <subcellularLocation>
        <location evidence="1">Membrane</location>
        <topology evidence="1">Single-pass membrane protein</topology>
    </subcellularLocation>
</comment>
<dbReference type="InterPro" id="IPR032872">
    <property type="entry name" value="WAK_assoc_C"/>
</dbReference>
<evidence type="ECO:0000256" key="2">
    <source>
        <dbReference type="ARBA" id="ARBA00012513"/>
    </source>
</evidence>
<evidence type="ECO:0000313" key="9">
    <source>
        <dbReference type="EMBL" id="KZM86668.1"/>
    </source>
</evidence>
<gene>
    <name evidence="9" type="ORF">DCAR_023802</name>
</gene>
<dbReference type="Pfam" id="PF14380">
    <property type="entry name" value="WAK_assoc"/>
    <property type="match status" value="1"/>
</dbReference>
<dbReference type="PANTHER" id="PTHR33199">
    <property type="entry name" value="MACPF DOMAIN-CONTAINING PROTEIN CAD1"/>
    <property type="match status" value="1"/>
</dbReference>
<evidence type="ECO:0000259" key="8">
    <source>
        <dbReference type="PROSITE" id="PS51412"/>
    </source>
</evidence>
<dbReference type="Pfam" id="PF13947">
    <property type="entry name" value="GUB_WAK_bind"/>
    <property type="match status" value="1"/>
</dbReference>
<feature type="domain" description="MACPF" evidence="8">
    <location>
        <begin position="287"/>
        <end position="622"/>
    </location>
</feature>
<dbReference type="InterPro" id="IPR020864">
    <property type="entry name" value="MACPF"/>
</dbReference>
<comment type="catalytic activity">
    <reaction evidence="6">
        <text>L-seryl-[protein] + ATP = O-phospho-L-seryl-[protein] + ADP + H(+)</text>
        <dbReference type="Rhea" id="RHEA:17989"/>
        <dbReference type="Rhea" id="RHEA-COMP:9863"/>
        <dbReference type="Rhea" id="RHEA-COMP:11604"/>
        <dbReference type="ChEBI" id="CHEBI:15378"/>
        <dbReference type="ChEBI" id="CHEBI:29999"/>
        <dbReference type="ChEBI" id="CHEBI:30616"/>
        <dbReference type="ChEBI" id="CHEBI:83421"/>
        <dbReference type="ChEBI" id="CHEBI:456216"/>
        <dbReference type="EC" id="2.7.11.1"/>
    </reaction>
</comment>
<sequence>MLLATISWLILNILLLLSGIEPIYATPPDVSLTKSTCHDACGTIPVRFPFGTGFGCGHPDFGRTIKCSSSGALQFSTSTGVYTISSIDYSANILILQDPFMSTCASMQNSGSFHLDSMTPFKYVEEDTFVLLGCSTTSPLFDANEDLCDTGSGLHICRGLYSCKGVTGIGLEPNAPISTCCVYDPPFAVGTSAVSNGLDLPKLQCSSYASIFGFGGDEGNPMKWQYGISLQYNDSYYSDETCKNCVTSGGTCGFSAIDQSFACICRNGINTTSNCFGRAELTEMMEGEGGGMKAAIGVRAMESLGLGFDLASDFRLKFAKKCPDSADGRLVVLDDSSRRDVVLPGGGGGVIRNVPDSIRCDKGDRIRFKSDVLTFNQMSELLNQKSSVQGKVPSGYFNAMFDLSGSWLNDAAEADHLAFDGYFISLYYLHLIASPLVLHDKVKKSVPSHWNPASLSRFIRTYGTHIIVGLAVGGQDIICIKQRPSSVIPPADLRGYLEDLGDHFFSDGRSPLLERKTRDGKQKVPEVFNRMLQQHTMQFTSITETSSKDGLTIISSKRGGDVFSQSHSNWLQTVASHPEAISFKLVPITSLLSGVPGSGYLSHAINLYLRYKPALEDLHCFLEFQVPRQWAPLFCELPLRHQRKKSSCPSLQFAFFGPKISVSSTQVGSGKKPVVGLRLFLEGKKCNQLAIHVQHLSSLPNMMELASVNSSVACQWRGSDDYESNEQFLEPVRWKKFSNVCSSVVRHDPNWLQGQESGGAFVVTGAQLVSKGQWPKTILHLRLLFTYLPNCTIRKTEWAAAQQSSRKSGFLTNISTTFSFTQRAVTDAPKQLPAALNSGVYPEGPPVPLRSKKLLRYVDVNEVVRGPHDTPGHWLVTAAKLVSDGGKIGMHVKFALLDYTPA</sequence>
<dbReference type="OMA" id="LQTHCEW"/>
<proteinExistence type="predicted"/>
<dbReference type="SMART" id="SM00457">
    <property type="entry name" value="MACPF"/>
    <property type="match status" value="1"/>
</dbReference>
<keyword evidence="3 7" id="KW-0732">Signal</keyword>
<evidence type="ECO:0000256" key="4">
    <source>
        <dbReference type="ARBA" id="ARBA00023180"/>
    </source>
</evidence>
<dbReference type="InterPro" id="IPR044663">
    <property type="entry name" value="CAD1/NSL1-like"/>
</dbReference>
<dbReference type="GO" id="GO:0005886">
    <property type="term" value="C:plasma membrane"/>
    <property type="evidence" value="ECO:0007669"/>
    <property type="project" value="TreeGrafter"/>
</dbReference>
<dbReference type="STRING" id="79200.A0A164SUU2"/>
<evidence type="ECO:0000256" key="3">
    <source>
        <dbReference type="ARBA" id="ARBA00022729"/>
    </source>
</evidence>
<accession>A0A164SUU2</accession>
<comment type="caution">
    <text evidence="9">The sequence shown here is derived from an EMBL/GenBank/DDBJ whole genome shotgun (WGS) entry which is preliminary data.</text>
</comment>
<evidence type="ECO:0000256" key="6">
    <source>
        <dbReference type="ARBA" id="ARBA00048679"/>
    </source>
</evidence>
<reference evidence="9" key="1">
    <citation type="journal article" date="2016" name="Nat. Genet.">
        <title>A high-quality carrot genome assembly provides new insights into carotenoid accumulation and asterid genome evolution.</title>
        <authorList>
            <person name="Iorizzo M."/>
            <person name="Ellison S."/>
            <person name="Senalik D."/>
            <person name="Zeng P."/>
            <person name="Satapoomin P."/>
            <person name="Huang J."/>
            <person name="Bowman M."/>
            <person name="Iovene M."/>
            <person name="Sanseverino W."/>
            <person name="Cavagnaro P."/>
            <person name="Yildiz M."/>
            <person name="Macko-Podgorni A."/>
            <person name="Moranska E."/>
            <person name="Grzebelus E."/>
            <person name="Grzebelus D."/>
            <person name="Ashrafi H."/>
            <person name="Zheng Z."/>
            <person name="Cheng S."/>
            <person name="Spooner D."/>
            <person name="Van Deynze A."/>
            <person name="Simon P."/>
        </authorList>
    </citation>
    <scope>NUCLEOTIDE SEQUENCE [LARGE SCALE GENOMIC DNA]</scope>
    <source>
        <tissue evidence="9">Leaf</tissue>
    </source>
</reference>
<evidence type="ECO:0000256" key="5">
    <source>
        <dbReference type="ARBA" id="ARBA00047899"/>
    </source>
</evidence>
<name>A0A164SUU2_DAUCS</name>
<feature type="signal peptide" evidence="7">
    <location>
        <begin position="1"/>
        <end position="25"/>
    </location>
</feature>
<dbReference type="PANTHER" id="PTHR33199:SF2">
    <property type="entry name" value="OS02G0475300 PROTEIN"/>
    <property type="match status" value="1"/>
</dbReference>
<dbReference type="Pfam" id="PF01823">
    <property type="entry name" value="MACPF"/>
    <property type="match status" value="1"/>
</dbReference>
<protein>
    <recommendedName>
        <fullName evidence="2">non-specific serine/threonine protein kinase</fullName>
        <ecNumber evidence="2">2.7.11.1</ecNumber>
    </recommendedName>
</protein>
<comment type="catalytic activity">
    <reaction evidence="5">
        <text>L-threonyl-[protein] + ATP = O-phospho-L-threonyl-[protein] + ADP + H(+)</text>
        <dbReference type="Rhea" id="RHEA:46608"/>
        <dbReference type="Rhea" id="RHEA-COMP:11060"/>
        <dbReference type="Rhea" id="RHEA-COMP:11605"/>
        <dbReference type="ChEBI" id="CHEBI:15378"/>
        <dbReference type="ChEBI" id="CHEBI:30013"/>
        <dbReference type="ChEBI" id="CHEBI:30616"/>
        <dbReference type="ChEBI" id="CHEBI:61977"/>
        <dbReference type="ChEBI" id="CHEBI:456216"/>
        <dbReference type="EC" id="2.7.11.1"/>
    </reaction>
</comment>
<evidence type="ECO:0000256" key="7">
    <source>
        <dbReference type="SAM" id="SignalP"/>
    </source>
</evidence>
<dbReference type="GO" id="GO:0009626">
    <property type="term" value="P:plant-type hypersensitive response"/>
    <property type="evidence" value="ECO:0007669"/>
    <property type="project" value="TreeGrafter"/>
</dbReference>
<dbReference type="EMBL" id="LNRQ01000007">
    <property type="protein sequence ID" value="KZM86668.1"/>
    <property type="molecule type" value="Genomic_DNA"/>
</dbReference>